<evidence type="ECO:0000313" key="1">
    <source>
        <dbReference type="EMBL" id="SJZ72047.1"/>
    </source>
</evidence>
<accession>A0A1T4MZ38</accession>
<gene>
    <name evidence="1" type="ORF">SAMN02745152_01031</name>
    <name evidence="2" type="ORF">SAMN02745152_02194</name>
</gene>
<proteinExistence type="predicted"/>
<name>A0A1T4MZ38_9SPIR</name>
<dbReference type="Gene3D" id="1.10.10.60">
    <property type="entry name" value="Homeodomain-like"/>
    <property type="match status" value="1"/>
</dbReference>
<dbReference type="EMBL" id="FUXC01000005">
    <property type="protein sequence ID" value="SJZ72047.1"/>
    <property type="molecule type" value="Genomic_DNA"/>
</dbReference>
<dbReference type="STRING" id="225004.SAMN02745152_01031"/>
<dbReference type="SUPFAM" id="SSF46689">
    <property type="entry name" value="Homeodomain-like"/>
    <property type="match status" value="1"/>
</dbReference>
<dbReference type="InterPro" id="IPR002514">
    <property type="entry name" value="Transposase_8"/>
</dbReference>
<dbReference type="OrthoDB" id="362837at2"/>
<dbReference type="GO" id="GO:0003677">
    <property type="term" value="F:DNA binding"/>
    <property type="evidence" value="ECO:0007669"/>
    <property type="project" value="InterPro"/>
</dbReference>
<dbReference type="Pfam" id="PF01527">
    <property type="entry name" value="HTH_Tnp_1"/>
    <property type="match status" value="1"/>
</dbReference>
<evidence type="ECO:0000313" key="3">
    <source>
        <dbReference type="Proteomes" id="UP000190395"/>
    </source>
</evidence>
<protein>
    <submittedName>
        <fullName evidence="1">Transposase</fullName>
    </submittedName>
</protein>
<dbReference type="AlphaFoldDB" id="A0A1T4MZ38"/>
<sequence length="88" mass="10299">MQRYSKEFREEAISLSDEIGPKKAAQQLGINYATIIDWRKKRKTKEKKEKSTEEPKTVEELQKEIAELKKANDILKDALGFFALDRKK</sequence>
<dbReference type="RefSeq" id="WP_078930791.1">
    <property type="nucleotide sequence ID" value="NZ_FUXC01000005.1"/>
</dbReference>
<reference evidence="1 3" key="1">
    <citation type="submission" date="2017-02" db="EMBL/GenBank/DDBJ databases">
        <authorList>
            <person name="Peterson S.W."/>
        </authorList>
    </citation>
    <scope>NUCLEOTIDE SEQUENCE [LARGE SCALE GENOMIC DNA]</scope>
    <source>
        <strain evidence="1 3">ATCC BAA-909</strain>
    </source>
</reference>
<dbReference type="GeneID" id="303368394"/>
<keyword evidence="3" id="KW-1185">Reference proteome</keyword>
<dbReference type="GO" id="GO:0006313">
    <property type="term" value="P:DNA transposition"/>
    <property type="evidence" value="ECO:0007669"/>
    <property type="project" value="InterPro"/>
</dbReference>
<dbReference type="GO" id="GO:0004803">
    <property type="term" value="F:transposase activity"/>
    <property type="evidence" value="ECO:0007669"/>
    <property type="project" value="InterPro"/>
</dbReference>
<dbReference type="Proteomes" id="UP000190395">
    <property type="component" value="Unassembled WGS sequence"/>
</dbReference>
<evidence type="ECO:0000313" key="2">
    <source>
        <dbReference type="EMBL" id="SKA09734.1"/>
    </source>
</evidence>
<dbReference type="EMBL" id="FUXC01000024">
    <property type="protein sequence ID" value="SKA09734.1"/>
    <property type="molecule type" value="Genomic_DNA"/>
</dbReference>
<organism evidence="1 3">
    <name type="scientific">Treponema berlinense</name>
    <dbReference type="NCBI Taxonomy" id="225004"/>
    <lineage>
        <taxon>Bacteria</taxon>
        <taxon>Pseudomonadati</taxon>
        <taxon>Spirochaetota</taxon>
        <taxon>Spirochaetia</taxon>
        <taxon>Spirochaetales</taxon>
        <taxon>Treponemataceae</taxon>
        <taxon>Treponema</taxon>
    </lineage>
</organism>
<dbReference type="InterPro" id="IPR009057">
    <property type="entry name" value="Homeodomain-like_sf"/>
</dbReference>